<accession>A0A453JUV1</accession>
<reference evidence="2" key="5">
    <citation type="journal article" date="2021" name="G3 (Bethesda)">
        <title>Aegilops tauschii genome assembly Aet v5.0 features greater sequence contiguity and improved annotation.</title>
        <authorList>
            <person name="Wang L."/>
            <person name="Zhu T."/>
            <person name="Rodriguez J.C."/>
            <person name="Deal K.R."/>
            <person name="Dubcovsky J."/>
            <person name="McGuire P.E."/>
            <person name="Lux T."/>
            <person name="Spannagl M."/>
            <person name="Mayer K.F.X."/>
            <person name="Baldrich P."/>
            <person name="Meyers B.C."/>
            <person name="Huo N."/>
            <person name="Gu Y.Q."/>
            <person name="Zhou H."/>
            <person name="Devos K.M."/>
            <person name="Bennetzen J.L."/>
            <person name="Unver T."/>
            <person name="Budak H."/>
            <person name="Gulick P.J."/>
            <person name="Galiba G."/>
            <person name="Kalapos B."/>
            <person name="Nelson D.R."/>
            <person name="Li P."/>
            <person name="You F.M."/>
            <person name="Luo M.C."/>
            <person name="Dvorak J."/>
        </authorList>
    </citation>
    <scope>NUCLEOTIDE SEQUENCE [LARGE SCALE GENOMIC DNA]</scope>
    <source>
        <strain evidence="2">cv. AL8/78</strain>
    </source>
</reference>
<reference evidence="2" key="3">
    <citation type="journal article" date="2017" name="Nature">
        <title>Genome sequence of the progenitor of the wheat D genome Aegilops tauschii.</title>
        <authorList>
            <person name="Luo M.C."/>
            <person name="Gu Y.Q."/>
            <person name="Puiu D."/>
            <person name="Wang H."/>
            <person name="Twardziok S.O."/>
            <person name="Deal K.R."/>
            <person name="Huo N."/>
            <person name="Zhu T."/>
            <person name="Wang L."/>
            <person name="Wang Y."/>
            <person name="McGuire P.E."/>
            <person name="Liu S."/>
            <person name="Long H."/>
            <person name="Ramasamy R.K."/>
            <person name="Rodriguez J.C."/>
            <person name="Van S.L."/>
            <person name="Yuan L."/>
            <person name="Wang Z."/>
            <person name="Xia Z."/>
            <person name="Xiao L."/>
            <person name="Anderson O.D."/>
            <person name="Ouyang S."/>
            <person name="Liang Y."/>
            <person name="Zimin A.V."/>
            <person name="Pertea G."/>
            <person name="Qi P."/>
            <person name="Bennetzen J.L."/>
            <person name="Dai X."/>
            <person name="Dawson M.W."/>
            <person name="Muller H.G."/>
            <person name="Kugler K."/>
            <person name="Rivarola-Duarte L."/>
            <person name="Spannagl M."/>
            <person name="Mayer K.F.X."/>
            <person name="Lu F.H."/>
            <person name="Bevan M.W."/>
            <person name="Leroy P."/>
            <person name="Li P."/>
            <person name="You F.M."/>
            <person name="Sun Q."/>
            <person name="Liu Z."/>
            <person name="Lyons E."/>
            <person name="Wicker T."/>
            <person name="Salzberg S.L."/>
            <person name="Devos K.M."/>
            <person name="Dvorak J."/>
        </authorList>
    </citation>
    <scope>NUCLEOTIDE SEQUENCE [LARGE SCALE GENOMIC DNA]</scope>
    <source>
        <strain evidence="2">cv. AL8/78</strain>
    </source>
</reference>
<name>A0A453JUV1_AEGTS</name>
<proteinExistence type="predicted"/>
<evidence type="ECO:0000256" key="1">
    <source>
        <dbReference type="SAM" id="Phobius"/>
    </source>
</evidence>
<reference evidence="3" key="1">
    <citation type="journal article" date="2014" name="Science">
        <title>Ancient hybridizations among the ancestral genomes of bread wheat.</title>
        <authorList>
            <consortium name="International Wheat Genome Sequencing Consortium,"/>
            <person name="Marcussen T."/>
            <person name="Sandve S.R."/>
            <person name="Heier L."/>
            <person name="Spannagl M."/>
            <person name="Pfeifer M."/>
            <person name="Jakobsen K.S."/>
            <person name="Wulff B.B."/>
            <person name="Steuernagel B."/>
            <person name="Mayer K.F."/>
            <person name="Olsen O.A."/>
        </authorList>
    </citation>
    <scope>NUCLEOTIDE SEQUENCE [LARGE SCALE GENOMIC DNA]</scope>
    <source>
        <strain evidence="3">cv. AL8/78</strain>
    </source>
</reference>
<dbReference type="EnsemblPlants" id="AET5Gv20201800.7">
    <property type="protein sequence ID" value="AET5Gv20201800.7"/>
    <property type="gene ID" value="AET5Gv20201800"/>
</dbReference>
<protein>
    <submittedName>
        <fullName evidence="2">Uncharacterized protein</fullName>
    </submittedName>
</protein>
<dbReference type="Proteomes" id="UP000015105">
    <property type="component" value="Chromosome 5D"/>
</dbReference>
<reference evidence="3" key="2">
    <citation type="journal article" date="2017" name="Nat. Plants">
        <title>The Aegilops tauschii genome reveals multiple impacts of transposons.</title>
        <authorList>
            <person name="Zhao G."/>
            <person name="Zou C."/>
            <person name="Li K."/>
            <person name="Wang K."/>
            <person name="Li T."/>
            <person name="Gao L."/>
            <person name="Zhang X."/>
            <person name="Wang H."/>
            <person name="Yang Z."/>
            <person name="Liu X."/>
            <person name="Jiang W."/>
            <person name="Mao L."/>
            <person name="Kong X."/>
            <person name="Jiao Y."/>
            <person name="Jia J."/>
        </authorList>
    </citation>
    <scope>NUCLEOTIDE SEQUENCE [LARGE SCALE GENOMIC DNA]</scope>
    <source>
        <strain evidence="3">cv. AL8/78</strain>
    </source>
</reference>
<keyword evidence="1" id="KW-0472">Membrane</keyword>
<evidence type="ECO:0000313" key="2">
    <source>
        <dbReference type="EnsemblPlants" id="AET5Gv20201800.7"/>
    </source>
</evidence>
<evidence type="ECO:0000313" key="3">
    <source>
        <dbReference type="Proteomes" id="UP000015105"/>
    </source>
</evidence>
<dbReference type="Gramene" id="AET5Gv20201800.7">
    <property type="protein sequence ID" value="AET5Gv20201800.7"/>
    <property type="gene ID" value="AET5Gv20201800"/>
</dbReference>
<reference evidence="2" key="4">
    <citation type="submission" date="2019-03" db="UniProtKB">
        <authorList>
            <consortium name="EnsemblPlants"/>
        </authorList>
    </citation>
    <scope>IDENTIFICATION</scope>
</reference>
<sequence>RLPLRNKKPACVSERNPFMAPVAGGAAMAMLQLLLVTHLIVATCSSQQVQLVFHKLSIICI</sequence>
<feature type="transmembrane region" description="Helical" evidence="1">
    <location>
        <begin position="20"/>
        <end position="41"/>
    </location>
</feature>
<organism evidence="2 3">
    <name type="scientific">Aegilops tauschii subsp. strangulata</name>
    <name type="common">Goatgrass</name>
    <dbReference type="NCBI Taxonomy" id="200361"/>
    <lineage>
        <taxon>Eukaryota</taxon>
        <taxon>Viridiplantae</taxon>
        <taxon>Streptophyta</taxon>
        <taxon>Embryophyta</taxon>
        <taxon>Tracheophyta</taxon>
        <taxon>Spermatophyta</taxon>
        <taxon>Magnoliopsida</taxon>
        <taxon>Liliopsida</taxon>
        <taxon>Poales</taxon>
        <taxon>Poaceae</taxon>
        <taxon>BOP clade</taxon>
        <taxon>Pooideae</taxon>
        <taxon>Triticodae</taxon>
        <taxon>Triticeae</taxon>
        <taxon>Triticinae</taxon>
        <taxon>Aegilops</taxon>
    </lineage>
</organism>
<keyword evidence="1" id="KW-0812">Transmembrane</keyword>
<keyword evidence="1" id="KW-1133">Transmembrane helix</keyword>
<dbReference type="AlphaFoldDB" id="A0A453JUV1"/>
<keyword evidence="3" id="KW-1185">Reference proteome</keyword>